<dbReference type="PIRSF" id="PIRSF000521">
    <property type="entry name" value="Transaminase_4ab_Lys_Orn"/>
    <property type="match status" value="1"/>
</dbReference>
<organism evidence="4 5">
    <name type="scientific">Bacillus cereus</name>
    <dbReference type="NCBI Taxonomy" id="1396"/>
    <lineage>
        <taxon>Bacteria</taxon>
        <taxon>Bacillati</taxon>
        <taxon>Bacillota</taxon>
        <taxon>Bacilli</taxon>
        <taxon>Bacillales</taxon>
        <taxon>Bacillaceae</taxon>
        <taxon>Bacillus</taxon>
        <taxon>Bacillus cereus group</taxon>
    </lineage>
</organism>
<dbReference type="CDD" id="cd00610">
    <property type="entry name" value="OAT_like"/>
    <property type="match status" value="1"/>
</dbReference>
<dbReference type="Gene3D" id="3.90.1150.10">
    <property type="entry name" value="Aspartate Aminotransferase, domain 1"/>
    <property type="match status" value="1"/>
</dbReference>
<evidence type="ECO:0008006" key="6">
    <source>
        <dbReference type="Google" id="ProtNLM"/>
    </source>
</evidence>
<evidence type="ECO:0000313" key="4">
    <source>
        <dbReference type="EMBL" id="OOR21726.1"/>
    </source>
</evidence>
<dbReference type="RefSeq" id="WP_078181605.1">
    <property type="nucleotide sequence ID" value="NZ_MUAL01000065.1"/>
</dbReference>
<dbReference type="AlphaFoldDB" id="A0A1S9UHL2"/>
<accession>A0A1S9UHL2</accession>
<evidence type="ECO:0000256" key="1">
    <source>
        <dbReference type="ARBA" id="ARBA00008954"/>
    </source>
</evidence>
<dbReference type="InterPro" id="IPR049704">
    <property type="entry name" value="Aminotrans_3_PPA_site"/>
</dbReference>
<dbReference type="EMBL" id="MUAL01000065">
    <property type="protein sequence ID" value="OOR21726.1"/>
    <property type="molecule type" value="Genomic_DNA"/>
</dbReference>
<reference evidence="4 5" key="1">
    <citation type="submission" date="2017-01" db="EMBL/GenBank/DDBJ databases">
        <title>Bacillus cereus isolates.</title>
        <authorList>
            <person name="Beno S.M."/>
        </authorList>
    </citation>
    <scope>NUCLEOTIDE SEQUENCE [LARGE SCALE GENOMIC DNA]</scope>
    <source>
        <strain evidence="4 5">FSL M7-1219</strain>
    </source>
</reference>
<evidence type="ECO:0000256" key="2">
    <source>
        <dbReference type="ARBA" id="ARBA00022898"/>
    </source>
</evidence>
<dbReference type="GO" id="GO:0008483">
    <property type="term" value="F:transaminase activity"/>
    <property type="evidence" value="ECO:0007669"/>
    <property type="project" value="InterPro"/>
</dbReference>
<dbReference type="GO" id="GO:0030170">
    <property type="term" value="F:pyridoxal phosphate binding"/>
    <property type="evidence" value="ECO:0007669"/>
    <property type="project" value="InterPro"/>
</dbReference>
<comment type="caution">
    <text evidence="4">The sequence shown here is derived from an EMBL/GenBank/DDBJ whole genome shotgun (WGS) entry which is preliminary data.</text>
</comment>
<keyword evidence="2 3" id="KW-0663">Pyridoxal phosphate</keyword>
<dbReference type="SUPFAM" id="SSF53383">
    <property type="entry name" value="PLP-dependent transferases"/>
    <property type="match status" value="1"/>
</dbReference>
<dbReference type="InterPro" id="IPR015424">
    <property type="entry name" value="PyrdxlP-dep_Trfase"/>
</dbReference>
<dbReference type="PROSITE" id="PS00600">
    <property type="entry name" value="AA_TRANSFER_CLASS_3"/>
    <property type="match status" value="1"/>
</dbReference>
<dbReference type="Proteomes" id="UP000191124">
    <property type="component" value="Unassembled WGS sequence"/>
</dbReference>
<dbReference type="InterPro" id="IPR005814">
    <property type="entry name" value="Aminotrans_3"/>
</dbReference>
<dbReference type="InterPro" id="IPR015422">
    <property type="entry name" value="PyrdxlP-dep_Trfase_small"/>
</dbReference>
<sequence>MSISSISTSSVLKPNMHKSYPIVEYGEGIYIYDQNNKKYMDGCSGAIVANIGHGIKEIAEIGYKQLSKIAFTYRTQFTNQPLEDLGEKITNLSPNLSHIFFSNSGSEATETALRLAIQYWQEVGKQEKNIILSRKISYHGVTLGALSMSGSDRRIRFEELLTYNPAIPTPYCYRCPFSKDPKTCNLECARAVETVINKIGSHKIAGIIMEPVVGASGGALTPSDGYFEIVREICNKHDILLICDEVMTGLGRTGEWFGINNWNVEPDIIALGKGMSAGYTPISGVLFNQKIYDAINEGSGVAVYGHTYSGNPGSAAISLGVLDYIESNDLVTKVKNKEEVFNKKLNELKNKFECIGDVRGKGLLWGVELVSNREQRTTFSRNLNIADIIVDIALENGLLIYPVKNMVNYSEGDAFLIAPPFTISEDEVDELFNILTKSMTMLENYLVEKGIK</sequence>
<evidence type="ECO:0000256" key="3">
    <source>
        <dbReference type="RuleBase" id="RU003560"/>
    </source>
</evidence>
<name>A0A1S9UHL2_BACCE</name>
<dbReference type="Gene3D" id="3.40.640.10">
    <property type="entry name" value="Type I PLP-dependent aspartate aminotransferase-like (Major domain)"/>
    <property type="match status" value="1"/>
</dbReference>
<dbReference type="PANTHER" id="PTHR43094:SF1">
    <property type="entry name" value="AMINOTRANSFERASE CLASS-III"/>
    <property type="match status" value="1"/>
</dbReference>
<evidence type="ECO:0000313" key="5">
    <source>
        <dbReference type="Proteomes" id="UP000191124"/>
    </source>
</evidence>
<dbReference type="Pfam" id="PF00202">
    <property type="entry name" value="Aminotran_3"/>
    <property type="match status" value="1"/>
</dbReference>
<protein>
    <recommendedName>
        <fullName evidence="6">Aspartate aminotransferase family protein</fullName>
    </recommendedName>
</protein>
<dbReference type="NCBIfam" id="NF005375">
    <property type="entry name" value="PRK06917.1"/>
    <property type="match status" value="1"/>
</dbReference>
<gene>
    <name evidence="4" type="ORF">BW892_22295</name>
</gene>
<dbReference type="InterPro" id="IPR015421">
    <property type="entry name" value="PyrdxlP-dep_Trfase_major"/>
</dbReference>
<dbReference type="PANTHER" id="PTHR43094">
    <property type="entry name" value="AMINOTRANSFERASE"/>
    <property type="match status" value="1"/>
</dbReference>
<proteinExistence type="inferred from homology"/>
<comment type="similarity">
    <text evidence="1 3">Belongs to the class-III pyridoxal-phosphate-dependent aminotransferase family.</text>
</comment>